<dbReference type="InterPro" id="IPR017853">
    <property type="entry name" value="GH"/>
</dbReference>
<organism evidence="4 5">
    <name type="scientific">Phaeoacremonium minimum (strain UCR-PA7)</name>
    <name type="common">Esca disease fungus</name>
    <name type="synonym">Togninia minima</name>
    <dbReference type="NCBI Taxonomy" id="1286976"/>
    <lineage>
        <taxon>Eukaryota</taxon>
        <taxon>Fungi</taxon>
        <taxon>Dikarya</taxon>
        <taxon>Ascomycota</taxon>
        <taxon>Pezizomycotina</taxon>
        <taxon>Sordariomycetes</taxon>
        <taxon>Sordariomycetidae</taxon>
        <taxon>Togniniales</taxon>
        <taxon>Togniniaceae</taxon>
        <taxon>Phaeoacremonium</taxon>
    </lineage>
</organism>
<dbReference type="KEGG" id="tmn:UCRPA7_4348"/>
<dbReference type="HOGENOM" id="CLU_040908_3_2_1"/>
<proteinExistence type="predicted"/>
<evidence type="ECO:0000313" key="4">
    <source>
        <dbReference type="EMBL" id="EOO00167.1"/>
    </source>
</evidence>
<evidence type="ECO:0000259" key="3">
    <source>
        <dbReference type="Pfam" id="PF11790"/>
    </source>
</evidence>
<feature type="domain" description="Asl1-like glycosyl hydrolase catalytic" evidence="3">
    <location>
        <begin position="32"/>
        <end position="285"/>
    </location>
</feature>
<name>R8BLF7_PHAM7</name>
<dbReference type="Proteomes" id="UP000014074">
    <property type="component" value="Unassembled WGS sequence"/>
</dbReference>
<evidence type="ECO:0000256" key="1">
    <source>
        <dbReference type="SAM" id="Phobius"/>
    </source>
</evidence>
<gene>
    <name evidence="4" type="ORF">UCRPA7_4348</name>
</gene>
<keyword evidence="2" id="KW-0732">Signal</keyword>
<feature type="signal peptide" evidence="2">
    <location>
        <begin position="1"/>
        <end position="23"/>
    </location>
</feature>
<dbReference type="InterPro" id="IPR053183">
    <property type="entry name" value="ASL1"/>
</dbReference>
<keyword evidence="1" id="KW-0472">Membrane</keyword>
<sequence length="324" mass="35508">MRSPLLPVAIVATTLAILPAASADSSSKRGLCFVPNAKWPQDNYIWTRSPSDLTWYYNYGPSPSPVYNNLTQQDFEFVPMLWGAPSDVNDTTFLTTVKNLVDQGTNITNVLTFNEPDMATSGGSSVDPSFGAQVWVNNIIPLQEMGIRVGLPAPTGGWGGLPWLRQFLGNCSELISDGQKTKKNCTYDFVGVHWYGNFEGLASHLGEYAAAFPNTSMWVTEYNMDNQALEYTQWFYNASADYMDKLDYVERYSLFGAFRSSVSNVGPNATMLSAGGQLTDIGAWYLGEQATGVKPTDKSPAPRLSIPLWSLLAALLAIVIMVVS</sequence>
<dbReference type="GO" id="GO:0009277">
    <property type="term" value="C:fungal-type cell wall"/>
    <property type="evidence" value="ECO:0007669"/>
    <property type="project" value="TreeGrafter"/>
</dbReference>
<dbReference type="OrthoDB" id="43654at2759"/>
<protein>
    <submittedName>
        <fullName evidence="4">Putative glycoside catalytic core protein</fullName>
    </submittedName>
</protein>
<dbReference type="FunFam" id="3.20.20.80:FF:000207">
    <property type="entry name" value="Glycoside hydrolase family 128 protein"/>
    <property type="match status" value="1"/>
</dbReference>
<reference evidence="5" key="1">
    <citation type="journal article" date="2013" name="Genome Announc.">
        <title>Draft genome sequence of the ascomycete Phaeoacremonium aleophilum strain UCR-PA7, a causal agent of the esca disease complex in grapevines.</title>
        <authorList>
            <person name="Blanco-Ulate B."/>
            <person name="Rolshausen P."/>
            <person name="Cantu D."/>
        </authorList>
    </citation>
    <scope>NUCLEOTIDE SEQUENCE [LARGE SCALE GENOMIC DNA]</scope>
    <source>
        <strain evidence="5">UCR-PA7</strain>
    </source>
</reference>
<keyword evidence="1" id="KW-1133">Transmembrane helix</keyword>
<dbReference type="RefSeq" id="XP_007915086.1">
    <property type="nucleotide sequence ID" value="XM_007916895.1"/>
</dbReference>
<dbReference type="PANTHER" id="PTHR34154">
    <property type="entry name" value="ALKALI-SENSITIVE LINKAGE PROTEIN 1"/>
    <property type="match status" value="1"/>
</dbReference>
<feature type="chain" id="PRO_5004452760" evidence="2">
    <location>
        <begin position="24"/>
        <end position="324"/>
    </location>
</feature>
<dbReference type="Pfam" id="PF11790">
    <property type="entry name" value="Glyco_hydro_cc"/>
    <property type="match status" value="1"/>
</dbReference>
<keyword evidence="5" id="KW-1185">Reference proteome</keyword>
<feature type="transmembrane region" description="Helical" evidence="1">
    <location>
        <begin position="304"/>
        <end position="323"/>
    </location>
</feature>
<keyword evidence="1" id="KW-0812">Transmembrane</keyword>
<accession>R8BLF7</accession>
<dbReference type="PANTHER" id="PTHR34154:SF3">
    <property type="entry name" value="ALKALI-SENSITIVE LINKAGE PROTEIN 1"/>
    <property type="match status" value="1"/>
</dbReference>
<dbReference type="SUPFAM" id="SSF51445">
    <property type="entry name" value="(Trans)glycosidases"/>
    <property type="match status" value="1"/>
</dbReference>
<dbReference type="GeneID" id="19324790"/>
<dbReference type="AlphaFoldDB" id="R8BLF7"/>
<dbReference type="Gene3D" id="3.20.20.80">
    <property type="entry name" value="Glycosidases"/>
    <property type="match status" value="1"/>
</dbReference>
<dbReference type="eggNOG" id="ENOG502S2W1">
    <property type="taxonomic scope" value="Eukaryota"/>
</dbReference>
<dbReference type="GO" id="GO:0071966">
    <property type="term" value="P:fungal-type cell wall polysaccharide metabolic process"/>
    <property type="evidence" value="ECO:0007669"/>
    <property type="project" value="TreeGrafter"/>
</dbReference>
<evidence type="ECO:0000256" key="2">
    <source>
        <dbReference type="SAM" id="SignalP"/>
    </source>
</evidence>
<dbReference type="InterPro" id="IPR024655">
    <property type="entry name" value="Asl1_glyco_hydro_catalytic"/>
</dbReference>
<evidence type="ECO:0000313" key="5">
    <source>
        <dbReference type="Proteomes" id="UP000014074"/>
    </source>
</evidence>
<dbReference type="EMBL" id="KB933102">
    <property type="protein sequence ID" value="EOO00167.1"/>
    <property type="molecule type" value="Genomic_DNA"/>
</dbReference>